<comment type="caution">
    <text evidence="2">The sequence shown here is derived from an EMBL/GenBank/DDBJ whole genome shotgun (WGS) entry which is preliminary data.</text>
</comment>
<name>A0ABR4XR95_9LACO</name>
<keyword evidence="3" id="KW-1185">Reference proteome</keyword>
<gene>
    <name evidence="2" type="ORF">Q757_03780</name>
</gene>
<accession>A0ABR4XR95</accession>
<reference evidence="2 3" key="1">
    <citation type="journal article" date="2014" name="Antonie Van Leeuwenhoek">
        <title>Oenococcus alcoholitolerans sp. nov., a lactic acid bacteria isolated from cachaca and ethanol fermentation processes.</title>
        <authorList>
            <person name="Badotti F."/>
            <person name="Moreira A.P."/>
            <person name="Tonon L.A."/>
            <person name="de Lucena B.T."/>
            <person name="Gomes Fde C."/>
            <person name="Kruger R."/>
            <person name="Thompson C.C."/>
            <person name="de Morais M.A.Jr."/>
            <person name="Rosa C.A."/>
            <person name="Thompson F.L."/>
        </authorList>
    </citation>
    <scope>NUCLEOTIDE SEQUENCE [LARGE SCALE GENOMIC DNA]</scope>
    <source>
        <strain evidence="2 3">UFRJ-M7.2.18</strain>
    </source>
</reference>
<evidence type="ECO:0000256" key="1">
    <source>
        <dbReference type="ARBA" id="ARBA00023125"/>
    </source>
</evidence>
<organism evidence="2 3">
    <name type="scientific">Oenococcus alcoholitolerans</name>
    <dbReference type="NCBI Taxonomy" id="931074"/>
    <lineage>
        <taxon>Bacteria</taxon>
        <taxon>Bacillati</taxon>
        <taxon>Bacillota</taxon>
        <taxon>Bacilli</taxon>
        <taxon>Lactobacillales</taxon>
        <taxon>Lactobacillaceae</taxon>
        <taxon>Oenococcus</taxon>
    </lineage>
</organism>
<evidence type="ECO:0008006" key="4">
    <source>
        <dbReference type="Google" id="ProtNLM"/>
    </source>
</evidence>
<dbReference type="InterPro" id="IPR010998">
    <property type="entry name" value="Integrase_recombinase_N"/>
</dbReference>
<protein>
    <recommendedName>
        <fullName evidence="4">Core-binding (CB) domain-containing protein</fullName>
    </recommendedName>
</protein>
<evidence type="ECO:0000313" key="2">
    <source>
        <dbReference type="EMBL" id="KGO31982.1"/>
    </source>
</evidence>
<proteinExistence type="predicted"/>
<evidence type="ECO:0000313" key="3">
    <source>
        <dbReference type="Proteomes" id="UP000030023"/>
    </source>
</evidence>
<dbReference type="EMBL" id="AXCV01000135">
    <property type="protein sequence ID" value="KGO31982.1"/>
    <property type="molecule type" value="Genomic_DNA"/>
</dbReference>
<dbReference type="Proteomes" id="UP000030023">
    <property type="component" value="Unassembled WGS sequence"/>
</dbReference>
<keyword evidence="1" id="KW-0238">DNA-binding</keyword>
<dbReference type="Gene3D" id="1.10.150.130">
    <property type="match status" value="1"/>
</dbReference>
<sequence length="99" mass="11916">MQKNRYIELNTNRLKRLPNFASDYYLSKQALNFSEATLYQYLEILEMFLNWTIESGISKADKPKEVKLSELEKLTTKDIEVYMTQLRHSPKKNCTWIYR</sequence>